<dbReference type="HOGENOM" id="CLU_1981502_0_0_1"/>
<comment type="caution">
    <text evidence="1">The sequence shown here is derived from an EMBL/GenBank/DDBJ whole genome shotgun (WGS) entry which is preliminary data.</text>
</comment>
<dbReference type="EMBL" id="JMSE01001162">
    <property type="protein sequence ID" value="KDN64079.1"/>
    <property type="molecule type" value="Genomic_DNA"/>
</dbReference>
<evidence type="ECO:0000313" key="2">
    <source>
        <dbReference type="Proteomes" id="UP000027238"/>
    </source>
</evidence>
<dbReference type="OrthoDB" id="3780330at2759"/>
<keyword evidence="2" id="KW-1185">Reference proteome</keyword>
<organism evidence="1 2">
    <name type="scientific">Colletotrichum sublineola</name>
    <name type="common">Sorghum anthracnose fungus</name>
    <dbReference type="NCBI Taxonomy" id="1173701"/>
    <lineage>
        <taxon>Eukaryota</taxon>
        <taxon>Fungi</taxon>
        <taxon>Dikarya</taxon>
        <taxon>Ascomycota</taxon>
        <taxon>Pezizomycotina</taxon>
        <taxon>Sordariomycetes</taxon>
        <taxon>Hypocreomycetidae</taxon>
        <taxon>Glomerellales</taxon>
        <taxon>Glomerellaceae</taxon>
        <taxon>Colletotrichum</taxon>
        <taxon>Colletotrichum graminicola species complex</taxon>
    </lineage>
</organism>
<sequence length="126" mass="14345">MKTKFKADRIPPHRQPVMMAAMTVDKDIYISSSLKGNSFLYTHTNTRLKPEVVRALDRCQSGLQKSTKMPIDKEHRTKAACAEVMADEGITVPRKPKPADIKVPYPFPGFMSNQISIMTPKYYNRD</sequence>
<name>A0A066X8T9_COLSU</name>
<protein>
    <submittedName>
        <fullName evidence="1">Uncharacterized protein</fullName>
    </submittedName>
</protein>
<gene>
    <name evidence="1" type="ORF">CSUB01_05097</name>
</gene>
<dbReference type="Proteomes" id="UP000027238">
    <property type="component" value="Unassembled WGS sequence"/>
</dbReference>
<proteinExistence type="predicted"/>
<dbReference type="AlphaFoldDB" id="A0A066X8T9"/>
<reference evidence="2" key="1">
    <citation type="journal article" date="2014" name="Genome Announc.">
        <title>Draft genome sequence of Colletotrichum sublineola, a destructive pathogen of cultivated sorghum.</title>
        <authorList>
            <person name="Baroncelli R."/>
            <person name="Sanz-Martin J.M."/>
            <person name="Rech G.E."/>
            <person name="Sukno S.A."/>
            <person name="Thon M.R."/>
        </authorList>
    </citation>
    <scope>NUCLEOTIDE SEQUENCE [LARGE SCALE GENOMIC DNA]</scope>
    <source>
        <strain evidence="2">TX430BB</strain>
    </source>
</reference>
<accession>A0A066X8T9</accession>
<evidence type="ECO:0000313" key="1">
    <source>
        <dbReference type="EMBL" id="KDN64079.1"/>
    </source>
</evidence>